<feature type="transmembrane region" description="Helical" evidence="10">
    <location>
        <begin position="20"/>
        <end position="40"/>
    </location>
</feature>
<reference evidence="11" key="2">
    <citation type="submission" date="2021-04" db="EMBL/GenBank/DDBJ databases">
        <authorList>
            <person name="Zhang T."/>
            <person name="Zhang Y."/>
            <person name="Lu D."/>
            <person name="Zuo D."/>
            <person name="Du Z."/>
        </authorList>
    </citation>
    <scope>NUCLEOTIDE SEQUENCE</scope>
    <source>
        <strain evidence="11">JR1</strain>
    </source>
</reference>
<accession>A0A941IX31</accession>
<proteinExistence type="inferred from homology"/>
<dbReference type="CDD" id="cd13143">
    <property type="entry name" value="MATE_MepA_like"/>
    <property type="match status" value="1"/>
</dbReference>
<dbReference type="NCBIfam" id="TIGR00797">
    <property type="entry name" value="matE"/>
    <property type="match status" value="1"/>
</dbReference>
<dbReference type="GO" id="GO:0042910">
    <property type="term" value="F:xenobiotic transmembrane transporter activity"/>
    <property type="evidence" value="ECO:0007669"/>
    <property type="project" value="InterPro"/>
</dbReference>
<keyword evidence="6 10" id="KW-0812">Transmembrane</keyword>
<evidence type="ECO:0000256" key="7">
    <source>
        <dbReference type="ARBA" id="ARBA00022989"/>
    </source>
</evidence>
<dbReference type="GO" id="GO:0005886">
    <property type="term" value="C:plasma membrane"/>
    <property type="evidence" value="ECO:0007669"/>
    <property type="project" value="UniProtKB-SubCell"/>
</dbReference>
<organism evidence="11 12">
    <name type="scientific">Carboxylicivirga sediminis</name>
    <dbReference type="NCBI Taxonomy" id="2006564"/>
    <lineage>
        <taxon>Bacteria</taxon>
        <taxon>Pseudomonadati</taxon>
        <taxon>Bacteroidota</taxon>
        <taxon>Bacteroidia</taxon>
        <taxon>Marinilabiliales</taxon>
        <taxon>Marinilabiliaceae</taxon>
        <taxon>Carboxylicivirga</taxon>
    </lineage>
</organism>
<keyword evidence="7 10" id="KW-1133">Transmembrane helix</keyword>
<gene>
    <name evidence="11" type="ORF">KDU71_06330</name>
</gene>
<evidence type="ECO:0000313" key="12">
    <source>
        <dbReference type="Proteomes" id="UP000679220"/>
    </source>
</evidence>
<feature type="transmembrane region" description="Helical" evidence="10">
    <location>
        <begin position="238"/>
        <end position="263"/>
    </location>
</feature>
<feature type="transmembrane region" description="Helical" evidence="10">
    <location>
        <begin position="275"/>
        <end position="299"/>
    </location>
</feature>
<dbReference type="Pfam" id="PF01554">
    <property type="entry name" value="MatE"/>
    <property type="match status" value="2"/>
</dbReference>
<dbReference type="PANTHER" id="PTHR43823">
    <property type="entry name" value="SPORULATION PROTEIN YKVU"/>
    <property type="match status" value="1"/>
</dbReference>
<comment type="similarity">
    <text evidence="2">Belongs to the multi antimicrobial extrusion (MATE) (TC 2.A.66.1) family. MepA subfamily.</text>
</comment>
<evidence type="ECO:0000256" key="2">
    <source>
        <dbReference type="ARBA" id="ARBA00008417"/>
    </source>
</evidence>
<keyword evidence="8 10" id="KW-0472">Membrane</keyword>
<feature type="transmembrane region" description="Helical" evidence="10">
    <location>
        <begin position="139"/>
        <end position="157"/>
    </location>
</feature>
<dbReference type="InterPro" id="IPR048279">
    <property type="entry name" value="MdtK-like"/>
</dbReference>
<dbReference type="AlphaFoldDB" id="A0A941IX31"/>
<protein>
    <recommendedName>
        <fullName evidence="3">Multidrug export protein MepA</fullName>
    </recommendedName>
</protein>
<evidence type="ECO:0000256" key="8">
    <source>
        <dbReference type="ARBA" id="ARBA00023136"/>
    </source>
</evidence>
<feature type="transmembrane region" description="Helical" evidence="10">
    <location>
        <begin position="52"/>
        <end position="76"/>
    </location>
</feature>
<dbReference type="RefSeq" id="WP_212189075.1">
    <property type="nucleotide sequence ID" value="NZ_JAGTAR010000007.1"/>
</dbReference>
<feature type="transmembrane region" description="Helical" evidence="10">
    <location>
        <begin position="320"/>
        <end position="346"/>
    </location>
</feature>
<evidence type="ECO:0000256" key="10">
    <source>
        <dbReference type="SAM" id="Phobius"/>
    </source>
</evidence>
<feature type="transmembrane region" description="Helical" evidence="10">
    <location>
        <begin position="366"/>
        <end position="384"/>
    </location>
</feature>
<comment type="caution">
    <text evidence="11">The sequence shown here is derived from an EMBL/GenBank/DDBJ whole genome shotgun (WGS) entry which is preliminary data.</text>
</comment>
<evidence type="ECO:0000256" key="4">
    <source>
        <dbReference type="ARBA" id="ARBA00022448"/>
    </source>
</evidence>
<keyword evidence="9" id="KW-0046">Antibiotic resistance</keyword>
<dbReference type="InterPro" id="IPR045070">
    <property type="entry name" value="MATE_MepA-like"/>
</dbReference>
<dbReference type="EMBL" id="JAGTAR010000007">
    <property type="protein sequence ID" value="MBR8535168.1"/>
    <property type="molecule type" value="Genomic_DNA"/>
</dbReference>
<evidence type="ECO:0000256" key="5">
    <source>
        <dbReference type="ARBA" id="ARBA00022475"/>
    </source>
</evidence>
<reference evidence="11" key="1">
    <citation type="journal article" date="2018" name="Int. J. Syst. Evol. Microbiol.">
        <title>Carboxylicivirga sediminis sp. nov., isolated from coastal sediment.</title>
        <authorList>
            <person name="Wang F.Q."/>
            <person name="Ren L.H."/>
            <person name="Zou R.J."/>
            <person name="Sun Y.Z."/>
            <person name="Liu X.J."/>
            <person name="Jiang F."/>
            <person name="Liu L.J."/>
        </authorList>
    </citation>
    <scope>NUCLEOTIDE SEQUENCE</scope>
    <source>
        <strain evidence="11">JR1</strain>
    </source>
</reference>
<evidence type="ECO:0000256" key="3">
    <source>
        <dbReference type="ARBA" id="ARBA00022106"/>
    </source>
</evidence>
<dbReference type="InterPro" id="IPR051327">
    <property type="entry name" value="MATE_MepA_subfamily"/>
</dbReference>
<dbReference type="Proteomes" id="UP000679220">
    <property type="component" value="Unassembled WGS sequence"/>
</dbReference>
<feature type="transmembrane region" description="Helical" evidence="10">
    <location>
        <begin position="391"/>
        <end position="411"/>
    </location>
</feature>
<feature type="transmembrane region" description="Helical" evidence="10">
    <location>
        <begin position="423"/>
        <end position="442"/>
    </location>
</feature>
<dbReference type="InterPro" id="IPR002528">
    <property type="entry name" value="MATE_fam"/>
</dbReference>
<feature type="transmembrane region" description="Helical" evidence="10">
    <location>
        <begin position="198"/>
        <end position="218"/>
    </location>
</feature>
<evidence type="ECO:0000313" key="11">
    <source>
        <dbReference type="EMBL" id="MBR8535168.1"/>
    </source>
</evidence>
<evidence type="ECO:0000256" key="9">
    <source>
        <dbReference type="ARBA" id="ARBA00023251"/>
    </source>
</evidence>
<evidence type="ECO:0000256" key="6">
    <source>
        <dbReference type="ARBA" id="ARBA00022692"/>
    </source>
</evidence>
<dbReference type="PANTHER" id="PTHR43823:SF3">
    <property type="entry name" value="MULTIDRUG EXPORT PROTEIN MEPA"/>
    <property type="match status" value="1"/>
</dbReference>
<comment type="subcellular location">
    <subcellularLocation>
        <location evidence="1">Cell membrane</location>
        <topology evidence="1">Multi-pass membrane protein</topology>
    </subcellularLocation>
</comment>
<evidence type="ECO:0000256" key="1">
    <source>
        <dbReference type="ARBA" id="ARBA00004651"/>
    </source>
</evidence>
<dbReference type="GO" id="GO:0046677">
    <property type="term" value="P:response to antibiotic"/>
    <property type="evidence" value="ECO:0007669"/>
    <property type="project" value="UniProtKB-KW"/>
</dbReference>
<keyword evidence="12" id="KW-1185">Reference proteome</keyword>
<dbReference type="GO" id="GO:0015297">
    <property type="term" value="F:antiporter activity"/>
    <property type="evidence" value="ECO:0007669"/>
    <property type="project" value="InterPro"/>
</dbReference>
<keyword evidence="4" id="KW-0813">Transport</keyword>
<keyword evidence="5" id="KW-1003">Cell membrane</keyword>
<feature type="transmembrane region" description="Helical" evidence="10">
    <location>
        <begin position="97"/>
        <end position="119"/>
    </location>
</feature>
<dbReference type="PIRSF" id="PIRSF006603">
    <property type="entry name" value="DinF"/>
    <property type="match status" value="1"/>
</dbReference>
<sequence length="458" mass="50323">MSKQAQNVKELEFEKIPKLLWRYFLPAFAGVIINSLYNIVDRIFIGHGVGAMALSGLSAVFPIMVIMMAFGMLIGMGAGVRVSLNLGKKDFDRAEKVLGNAFVLMVMVALFIMFLGFTIKDPLLRFFGVNDETFDYANEYLNIILFGSVFNIVGYSLNNLIRSEGSAKVAMVSMLISAGLNLILDPIFIFGLNMGVEGAAYATILSQLALCIWVIAHFRSRRSVIRLRVRNFKLNNEIIWYIISIGFAPFSMQMASSLVFGTFNVQLVKYGGDLAVGAMGVIMSVAMLLVMTVIAINMAAQPIIGFNYGAKNYRRVKETLVIGLIFATIISILGFALSELFPRTIIKAFNNNSQELLDIGTRGLRLFLLALPLVGFQIITGNYFQSTGKAGLAALISLLRQVIVLVPILLILPKHIGLNGVWLAGPIADTVSALITSVFLIYELKRLNRAIAFGQKES</sequence>
<name>A0A941IX31_9BACT</name>
<feature type="transmembrane region" description="Helical" evidence="10">
    <location>
        <begin position="169"/>
        <end position="192"/>
    </location>
</feature>